<evidence type="ECO:0000259" key="2">
    <source>
        <dbReference type="Pfam" id="PF00326"/>
    </source>
</evidence>
<dbReference type="KEGG" id="sbh:SBI_02788"/>
<proteinExistence type="predicted"/>
<organism evidence="3 4">
    <name type="scientific">Streptomyces bingchenggensis (strain BCW-1)</name>
    <dbReference type="NCBI Taxonomy" id="749414"/>
    <lineage>
        <taxon>Bacteria</taxon>
        <taxon>Bacillati</taxon>
        <taxon>Actinomycetota</taxon>
        <taxon>Actinomycetes</taxon>
        <taxon>Kitasatosporales</taxon>
        <taxon>Streptomycetaceae</taxon>
        <taxon>Streptomyces</taxon>
    </lineage>
</organism>
<sequence>MGDSTVATTPYGAWRSPVDAALAASHGGRPEYVGTVGDEVWWTAPRPDEGGRHTLMRRRPGGPEAGALPAPWNVRSRVIEYGGLPWAAVPRPAGGPLVVFVHFADQRLYVYEPDDPTGAPPRPLTPVSDVGGGLRWADLRLHADRGEVWGVLEEFTGEGPTDVRRVIAAVPLDGSAADDRTAVRELTDDRHRFVTGPQLSPDGRRVAWIAWDHPRMPWDGTALMVARVAEDGTFAGARAVLGGPGESVAQAEWAADGTLLVAADRTGWWNLHRLDPGEVCADTASGAGGGAPLAGGGGASPAGGTGGRPEAGAAPGTDATPGVGAALDADAAPGTDGGAGEARPVVLCPREEEFGGPLWRLGRRWFAPLPGGLIAVVHGRGAARLGILDPRSGELVDAPGRWTEWEATLAVADSRVVGVAASAHSSYEVVELDTRTGYARVIGAAHTDPVDPAYYPQPVERTFPGPDGREVHAHIYPPHNPDHTAPEGEAPPYVVWAHGGPTDRTPLVLDLEIAYFTSRGIGVAEVNYGGSTGYGRAYRDRLCEQWGVVDVEDCAAVAEALAEEGSADRARLAIRGGSAGGWTAAASLVTTKLYACATIKYPVLDLTEWTDDGTHDFESRYMESLIGPLAEVPDRYRDRSPAYRADRVTSPFLLLQGLDDRVCPPVQCERFLTAVAGRGVPHAYLTFEGEGHGFRRADTMIRAVEAELGLYARAFGLTPPGIPALELADSTS</sequence>
<dbReference type="SUPFAM" id="SSF69322">
    <property type="entry name" value="Tricorn protease domain 2"/>
    <property type="match status" value="1"/>
</dbReference>
<dbReference type="Proteomes" id="UP000000377">
    <property type="component" value="Chromosome"/>
</dbReference>
<dbReference type="PANTHER" id="PTHR43056">
    <property type="entry name" value="PEPTIDASE S9 PROLYL OLIGOPEPTIDASE"/>
    <property type="match status" value="1"/>
</dbReference>
<dbReference type="MEROPS" id="S09.072"/>
<name>D7C2M6_STRBB</name>
<feature type="region of interest" description="Disordered" evidence="1">
    <location>
        <begin position="291"/>
        <end position="343"/>
    </location>
</feature>
<dbReference type="PATRIC" id="fig|749414.3.peg.2884"/>
<dbReference type="Gene3D" id="2.120.10.30">
    <property type="entry name" value="TolB, C-terminal domain"/>
    <property type="match status" value="1"/>
</dbReference>
<feature type="compositionally biased region" description="Gly residues" evidence="1">
    <location>
        <begin position="291"/>
        <end position="309"/>
    </location>
</feature>
<dbReference type="InterPro" id="IPR050585">
    <property type="entry name" value="Xaa-Pro_dipeptidyl-ppase/CocE"/>
</dbReference>
<dbReference type="HOGENOM" id="CLU_012236_1_0_11"/>
<dbReference type="STRING" id="749414.SBI_02788"/>
<keyword evidence="3" id="KW-0378">Hydrolase</keyword>
<gene>
    <name evidence="3" type="ordered locus">SBI_02788</name>
</gene>
<feature type="domain" description="Peptidase S9 prolyl oligopeptidase catalytic" evidence="2">
    <location>
        <begin position="510"/>
        <end position="716"/>
    </location>
</feature>
<dbReference type="EMBL" id="CP002047">
    <property type="protein sequence ID" value="ADI05909.1"/>
    <property type="molecule type" value="Genomic_DNA"/>
</dbReference>
<keyword evidence="4" id="KW-1185">Reference proteome</keyword>
<dbReference type="InterPro" id="IPR011042">
    <property type="entry name" value="6-blade_b-propeller_TolB-like"/>
</dbReference>
<dbReference type="AlphaFoldDB" id="D7C2M6"/>
<feature type="compositionally biased region" description="Low complexity" evidence="1">
    <location>
        <begin position="311"/>
        <end position="334"/>
    </location>
</feature>
<dbReference type="eggNOG" id="COG1506">
    <property type="taxonomic scope" value="Bacteria"/>
</dbReference>
<evidence type="ECO:0000313" key="4">
    <source>
        <dbReference type="Proteomes" id="UP000000377"/>
    </source>
</evidence>
<dbReference type="InterPro" id="IPR001375">
    <property type="entry name" value="Peptidase_S9_cat"/>
</dbReference>
<dbReference type="InterPro" id="IPR029058">
    <property type="entry name" value="AB_hydrolase_fold"/>
</dbReference>
<evidence type="ECO:0000256" key="1">
    <source>
        <dbReference type="SAM" id="MobiDB-lite"/>
    </source>
</evidence>
<dbReference type="GO" id="GO:0008236">
    <property type="term" value="F:serine-type peptidase activity"/>
    <property type="evidence" value="ECO:0007669"/>
    <property type="project" value="InterPro"/>
</dbReference>
<accession>D7C2M6</accession>
<evidence type="ECO:0000313" key="3">
    <source>
        <dbReference type="EMBL" id="ADI05909.1"/>
    </source>
</evidence>
<reference evidence="3 4" key="1">
    <citation type="journal article" date="2010" name="J. Bacteriol.">
        <title>Genome sequence of the milbemycin-producing bacterium Streptomyces bingchenggensis.</title>
        <authorList>
            <person name="Wang X.J."/>
            <person name="Yan Y.J."/>
            <person name="Zhang B."/>
            <person name="An J."/>
            <person name="Wang J.J."/>
            <person name="Tian J."/>
            <person name="Jiang L."/>
            <person name="Chen Y.H."/>
            <person name="Huang S.X."/>
            <person name="Yin M."/>
            <person name="Zhang J."/>
            <person name="Gao A.L."/>
            <person name="Liu C.X."/>
            <person name="Zhu Z.X."/>
            <person name="Xiang W.S."/>
        </authorList>
    </citation>
    <scope>NUCLEOTIDE SEQUENCE [LARGE SCALE GENOMIC DNA]</scope>
    <source>
        <strain evidence="3 4">BCW-1</strain>
    </source>
</reference>
<dbReference type="PANTHER" id="PTHR43056:SF5">
    <property type="entry name" value="PEPTIDASE S9 PROLYL OLIGOPEPTIDASE CATALYTIC DOMAIN-CONTAINING PROTEIN"/>
    <property type="match status" value="1"/>
</dbReference>
<protein>
    <submittedName>
        <fullName evidence="3">Acyl-peptide hydrolase</fullName>
    </submittedName>
</protein>
<dbReference type="SUPFAM" id="SSF53474">
    <property type="entry name" value="alpha/beta-Hydrolases"/>
    <property type="match status" value="1"/>
</dbReference>
<dbReference type="GO" id="GO:0006508">
    <property type="term" value="P:proteolysis"/>
    <property type="evidence" value="ECO:0007669"/>
    <property type="project" value="InterPro"/>
</dbReference>
<dbReference type="Gene3D" id="3.40.50.1820">
    <property type="entry name" value="alpha/beta hydrolase"/>
    <property type="match status" value="1"/>
</dbReference>
<dbReference type="Pfam" id="PF00326">
    <property type="entry name" value="Peptidase_S9"/>
    <property type="match status" value="1"/>
</dbReference>